<organism evidence="2 3">
    <name type="scientific">Clavispora lusitaniae</name>
    <name type="common">Candida lusitaniae</name>
    <dbReference type="NCBI Taxonomy" id="36911"/>
    <lineage>
        <taxon>Eukaryota</taxon>
        <taxon>Fungi</taxon>
        <taxon>Dikarya</taxon>
        <taxon>Ascomycota</taxon>
        <taxon>Saccharomycotina</taxon>
        <taxon>Pichiomycetes</taxon>
        <taxon>Metschnikowiaceae</taxon>
        <taxon>Clavispora</taxon>
    </lineage>
</organism>
<dbReference type="SUPFAM" id="SSF50978">
    <property type="entry name" value="WD40 repeat-like"/>
    <property type="match status" value="1"/>
</dbReference>
<feature type="region of interest" description="Disordered" evidence="1">
    <location>
        <begin position="121"/>
        <end position="148"/>
    </location>
</feature>
<accession>A0AA91PW89</accession>
<evidence type="ECO:0000313" key="3">
    <source>
        <dbReference type="Proteomes" id="UP000195602"/>
    </source>
</evidence>
<reference evidence="2 3" key="1">
    <citation type="submission" date="2017-04" db="EMBL/GenBank/DDBJ databases">
        <title>Draft genome of the yeast Clavispora lusitaniae type strain CBS 6936.</title>
        <authorList>
            <person name="Durrens P."/>
            <person name="Klopp C."/>
            <person name="Biteau N."/>
            <person name="Fitton-Ouhabi V."/>
            <person name="Dementhon K."/>
            <person name="Accoceberry I."/>
            <person name="Sherman D.J."/>
            <person name="Noel T."/>
        </authorList>
    </citation>
    <scope>NUCLEOTIDE SEQUENCE [LARGE SCALE GENOMIC DNA]</scope>
    <source>
        <strain evidence="2 3">CBS 6936</strain>
    </source>
</reference>
<gene>
    <name evidence="2" type="ORF">A9F13_19g00440</name>
</gene>
<dbReference type="KEGG" id="clus:A9F13_19g00440"/>
<name>A0AA91PW89_CLALS</name>
<dbReference type="InterPro" id="IPR036322">
    <property type="entry name" value="WD40_repeat_dom_sf"/>
</dbReference>
<protein>
    <submittedName>
        <fullName evidence="2">SPS-sensor component</fullName>
    </submittedName>
</protein>
<dbReference type="Proteomes" id="UP000195602">
    <property type="component" value="Unassembled WGS sequence"/>
</dbReference>
<comment type="caution">
    <text evidence="2">The sequence shown here is derived from an EMBL/GenBank/DDBJ whole genome shotgun (WGS) entry which is preliminary data.</text>
</comment>
<evidence type="ECO:0000256" key="1">
    <source>
        <dbReference type="SAM" id="MobiDB-lite"/>
    </source>
</evidence>
<dbReference type="AlphaFoldDB" id="A0AA91PW89"/>
<feature type="compositionally biased region" description="Low complexity" evidence="1">
    <location>
        <begin position="125"/>
        <end position="143"/>
    </location>
</feature>
<sequence length="722" mass="80970">MDPAKLVLLENLLRFPAHSSQVVKDASVLTCGCLVSEAQFVQSQSSKCPVCLEPAILSKPVEPLRQLYSLIQQFSSELANQSNRRPSSKRSIGLGQEFRQEAESTNLVGLFYKYAKEENSKTARKSSQSKSSSIPIPQTQSSANQVVAQSADSKHSLKFAESSIISSSPEEKFINNTTIERQKSIHTQQSSEHEYSEDTSKMNMLMGLSEREEYNFSRCFPFHRKLSTFQTQQNKFMMKPRTFMTKSTKFCCSDIVSRHDPTTNAERTTFVLITEKKWELHELVSGGKPRLIACGKSNGEYGPSPADVKVPKERGLVIRNDFSGKEKGDENSDDLYLRLKSWVQLYCCLSERFLVISGTQGVVRVLNVDPAVGEVGSPVYTYMTNFPIRCIAIAPSENLIACGITALERISSKQQPFIILHKLDFDNGLFVKMSPITITVPFRDPLKMLSFNASSTHLLACTVYEMRYFIIKLRREDSLDYSKPRLIWSDMRMTKSPGKKRRGTNEDDILNEMDDSYVHNTDDDQMLDNEGITSVKFGLPFTNTLVLTSSSLKNRPPIVLKLDGPSIDHSQRLPRVPSSNFYQDVLSHVSATRLIDSDDEKANIDDVEVLMKVPEVGSSIYNVEISPRGDGMVFVDKSGKLYLVSTNMQLSHSSSVSSRRRVVLLGESADAYRYSEATSVRFSSDGGKIYAVDRRGLVQVFDFTKGIPGEDPEVIKCKIISV</sequence>
<evidence type="ECO:0000313" key="2">
    <source>
        <dbReference type="EMBL" id="OVF06644.1"/>
    </source>
</evidence>
<proteinExistence type="predicted"/>
<dbReference type="EMBL" id="LYUB02000019">
    <property type="protein sequence ID" value="OVF06644.1"/>
    <property type="molecule type" value="Genomic_DNA"/>
</dbReference>